<evidence type="ECO:0000256" key="3">
    <source>
        <dbReference type="ARBA" id="ARBA00022927"/>
    </source>
</evidence>
<protein>
    <recommendedName>
        <fullName evidence="6">Importin subunit alpha</fullName>
    </recommendedName>
</protein>
<dbReference type="Gene3D" id="1.25.10.10">
    <property type="entry name" value="Leucine-rich Repeat Variant"/>
    <property type="match status" value="1"/>
</dbReference>
<keyword evidence="2" id="KW-0813">Transport</keyword>
<dbReference type="InterPro" id="IPR032413">
    <property type="entry name" value="Arm_3"/>
</dbReference>
<dbReference type="InterPro" id="IPR011989">
    <property type="entry name" value="ARM-like"/>
</dbReference>
<dbReference type="SUPFAM" id="SSF48371">
    <property type="entry name" value="ARM repeat"/>
    <property type="match status" value="1"/>
</dbReference>
<dbReference type="Proteomes" id="UP001162131">
    <property type="component" value="Unassembled WGS sequence"/>
</dbReference>
<dbReference type="EMBL" id="CAJZBQ010000063">
    <property type="protein sequence ID" value="CAG9335802.1"/>
    <property type="molecule type" value="Genomic_DNA"/>
</dbReference>
<gene>
    <name evidence="4" type="ORF">BSTOLATCC_MIC65122</name>
</gene>
<evidence type="ECO:0008006" key="6">
    <source>
        <dbReference type="Google" id="ProtNLM"/>
    </source>
</evidence>
<dbReference type="AlphaFoldDB" id="A0AAU9KES7"/>
<dbReference type="SMART" id="SM00185">
    <property type="entry name" value="ARM"/>
    <property type="match status" value="5"/>
</dbReference>
<dbReference type="PANTHER" id="PTHR23316">
    <property type="entry name" value="IMPORTIN ALPHA"/>
    <property type="match status" value="1"/>
</dbReference>
<keyword evidence="3" id="KW-0653">Protein transport</keyword>
<evidence type="ECO:0000313" key="4">
    <source>
        <dbReference type="EMBL" id="CAG9335802.1"/>
    </source>
</evidence>
<evidence type="ECO:0000256" key="2">
    <source>
        <dbReference type="ARBA" id="ARBA00022448"/>
    </source>
</evidence>
<dbReference type="InterPro" id="IPR000225">
    <property type="entry name" value="Armadillo"/>
</dbReference>
<evidence type="ECO:0000256" key="1">
    <source>
        <dbReference type="ARBA" id="ARBA00010394"/>
    </source>
</evidence>
<accession>A0AAU9KES7</accession>
<evidence type="ECO:0000313" key="5">
    <source>
        <dbReference type="Proteomes" id="UP001162131"/>
    </source>
</evidence>
<dbReference type="Pfam" id="PF16186">
    <property type="entry name" value="Arm_3"/>
    <property type="match status" value="1"/>
</dbReference>
<comment type="caution">
    <text evidence="4">The sequence shown here is derived from an EMBL/GenBank/DDBJ whole genome shotgun (WGS) entry which is preliminary data.</text>
</comment>
<name>A0AAU9KES7_9CILI</name>
<proteinExistence type="inferred from homology"/>
<organism evidence="4 5">
    <name type="scientific">Blepharisma stoltei</name>
    <dbReference type="NCBI Taxonomy" id="1481888"/>
    <lineage>
        <taxon>Eukaryota</taxon>
        <taxon>Sar</taxon>
        <taxon>Alveolata</taxon>
        <taxon>Ciliophora</taxon>
        <taxon>Postciliodesmatophora</taxon>
        <taxon>Heterotrichea</taxon>
        <taxon>Heterotrichida</taxon>
        <taxon>Blepharismidae</taxon>
        <taxon>Blepharisma</taxon>
    </lineage>
</organism>
<dbReference type="GO" id="GO:0015031">
    <property type="term" value="P:protein transport"/>
    <property type="evidence" value="ECO:0007669"/>
    <property type="project" value="UniProtKB-KW"/>
</dbReference>
<keyword evidence="5" id="KW-1185">Reference proteome</keyword>
<comment type="similarity">
    <text evidence="1">Belongs to the importin alpha family.</text>
</comment>
<sequence length="512" mass="57915">MCSEYPRFQDRQESYMQNNIIQNYNERQEVYSISLRRSKREEFAYKRRQTSTNENTEVPFIITGMVVCLPRIVKIQEQLKENCSDGIKKKALEMFKAIIMNPEIGKEIIKYSIENGLVLDILGFVNSSFTEKLVAEAVSCLSVICYSGNEFIEYLKRNDAIAKLIGIIDYSRELATEQALYALGNISGEADYYRDILISLDFLSIVLNLIEKCQNNPQSTLLEVSLWNLGNLVRWRPIPFELGKQTASIAKKFFFSPSEKVVAEALRIFLSLSNGSDELISEIFPLNVIEDIMNYLNSPIEDIHFLAVKIIGNLATGDDGQVQKLLDLGLLGRLLNLSFIASPNTKQNIMWILGNITCGSHLQRQQVLDHTIFNFIMQGIIDPSQKVRLEASFAINHIVHNGNDEQALAVIDRGFFRYVKDALRFNDPDFLYNIIEFCQGALGAGDDRAEDLGTKNMTAVEFNETGCLDVLEKLQDHNNGDIYKKVVFIITTYFGIAENVPPLDMGPGVAFS</sequence>
<reference evidence="4" key="1">
    <citation type="submission" date="2021-09" db="EMBL/GenBank/DDBJ databases">
        <authorList>
            <consortium name="AG Swart"/>
            <person name="Singh M."/>
            <person name="Singh A."/>
            <person name="Seah K."/>
            <person name="Emmerich C."/>
        </authorList>
    </citation>
    <scope>NUCLEOTIDE SEQUENCE</scope>
    <source>
        <strain evidence="4">ATCC30299</strain>
    </source>
</reference>
<dbReference type="InterPro" id="IPR016024">
    <property type="entry name" value="ARM-type_fold"/>
</dbReference>